<dbReference type="AlphaFoldDB" id="A0A8H9IPL0"/>
<evidence type="ECO:0000313" key="1">
    <source>
        <dbReference type="EMBL" id="GHF35334.1"/>
    </source>
</evidence>
<dbReference type="RefSeq" id="WP_229880263.1">
    <property type="nucleotide sequence ID" value="NZ_BNAV01000001.1"/>
</dbReference>
<dbReference type="EMBL" id="BNAV01000001">
    <property type="protein sequence ID" value="GHF35334.1"/>
    <property type="molecule type" value="Genomic_DNA"/>
</dbReference>
<reference evidence="1" key="1">
    <citation type="journal article" date="2014" name="Int. J. Syst. Evol. Microbiol.">
        <title>Complete genome sequence of Corynebacterium casei LMG S-19264T (=DSM 44701T), isolated from a smear-ripened cheese.</title>
        <authorList>
            <consortium name="US DOE Joint Genome Institute (JGI-PGF)"/>
            <person name="Walter F."/>
            <person name="Albersmeier A."/>
            <person name="Kalinowski J."/>
            <person name="Ruckert C."/>
        </authorList>
    </citation>
    <scope>NUCLEOTIDE SEQUENCE</scope>
    <source>
        <strain evidence="1">CGMCC 4.7679</strain>
    </source>
</reference>
<keyword evidence="2" id="KW-1185">Reference proteome</keyword>
<sequence length="451" mass="49709">MEQLAAKYPDIVDYYLHGGRGRIEHAFTTVSAYFSLSGTQTGLDVPTVTARLDTALAVLDTDPHYRYELRFGQGEPPGLVERPMLLMTWMSGHRDTGRWTAVDIIARCRASTQVRPITVSGEFIAETGSDFAEALQDFHSYGTPFHSPPGAYRGEIDAPGGLGGQLGHGTISMLPHPDNLGDNPEMHLQVVSPDGAVLAGVNVNRVDRSAGRDGVRVVLEEEHHVFRLEDRYNLAGNRGNRTLSFGTFSGQPVTAIRSALKFLAHCRAPNVGRLSIRHTPPEHGTIDPNLAFDWPEEMQDELRSLTEAIESLSVIQQHTSSPIRVPDWADVTNNQIADWHFVAAILSGHEAARRYPEGHCLIVELSTDTVVPEGTFAVTVPLFTQIGPQRIELGHVEAWLTDPITIERRTQGDHTYHAVTTLDRRVRYRLSDAATSAVQEENHADDEPTSA</sequence>
<evidence type="ECO:0000313" key="2">
    <source>
        <dbReference type="Proteomes" id="UP000658656"/>
    </source>
</evidence>
<comment type="caution">
    <text evidence="1">The sequence shown here is derived from an EMBL/GenBank/DDBJ whole genome shotgun (WGS) entry which is preliminary data.</text>
</comment>
<reference evidence="1" key="2">
    <citation type="submission" date="2020-09" db="EMBL/GenBank/DDBJ databases">
        <authorList>
            <person name="Sun Q."/>
            <person name="Zhou Y."/>
        </authorList>
    </citation>
    <scope>NUCLEOTIDE SEQUENCE</scope>
    <source>
        <strain evidence="1">CGMCC 4.7679</strain>
    </source>
</reference>
<organism evidence="1 2">
    <name type="scientific">Amycolatopsis bartoniae</name>
    <dbReference type="NCBI Taxonomy" id="941986"/>
    <lineage>
        <taxon>Bacteria</taxon>
        <taxon>Bacillati</taxon>
        <taxon>Actinomycetota</taxon>
        <taxon>Actinomycetes</taxon>
        <taxon>Pseudonocardiales</taxon>
        <taxon>Pseudonocardiaceae</taxon>
        <taxon>Amycolatopsis</taxon>
    </lineage>
</organism>
<protein>
    <submittedName>
        <fullName evidence="1">Uncharacterized protein</fullName>
    </submittedName>
</protein>
<gene>
    <name evidence="1" type="ORF">GCM10017566_05130</name>
</gene>
<dbReference type="Proteomes" id="UP000658656">
    <property type="component" value="Unassembled WGS sequence"/>
</dbReference>
<proteinExistence type="predicted"/>
<accession>A0A8H9IPL0</accession>
<name>A0A8H9IPL0_9PSEU</name>